<reference evidence="2 3" key="1">
    <citation type="submission" date="2016-12" db="EMBL/GenBank/DDBJ databases">
        <title>Diversity of luminous bacteria.</title>
        <authorList>
            <person name="Yoshizawa S."/>
            <person name="Kogure K."/>
        </authorList>
    </citation>
    <scope>NUCLEOTIDE SEQUENCE [LARGE SCALE GENOMIC DNA]</scope>
    <source>
        <strain evidence="2 3">SA4-48</strain>
    </source>
</reference>
<dbReference type="AlphaFoldDB" id="A0A2S7UTK2"/>
<dbReference type="InterPro" id="IPR004360">
    <property type="entry name" value="Glyas_Fos-R_dOase_dom"/>
</dbReference>
<protein>
    <submittedName>
        <fullName evidence="2">Glyoxalase</fullName>
    </submittedName>
</protein>
<dbReference type="EMBL" id="MSCH01000003">
    <property type="protein sequence ID" value="PQJ53068.1"/>
    <property type="molecule type" value="Genomic_DNA"/>
</dbReference>
<dbReference type="InterPro" id="IPR037523">
    <property type="entry name" value="VOC_core"/>
</dbReference>
<evidence type="ECO:0000313" key="3">
    <source>
        <dbReference type="Proteomes" id="UP000239007"/>
    </source>
</evidence>
<organism evidence="2 3">
    <name type="scientific">Psychrosphaera saromensis</name>
    <dbReference type="NCBI Taxonomy" id="716813"/>
    <lineage>
        <taxon>Bacteria</taxon>
        <taxon>Pseudomonadati</taxon>
        <taxon>Pseudomonadota</taxon>
        <taxon>Gammaproteobacteria</taxon>
        <taxon>Alteromonadales</taxon>
        <taxon>Pseudoalteromonadaceae</taxon>
        <taxon>Psychrosphaera</taxon>
    </lineage>
</organism>
<dbReference type="OrthoDB" id="2613830at2"/>
<comment type="caution">
    <text evidence="2">The sequence shown here is derived from an EMBL/GenBank/DDBJ whole genome shotgun (WGS) entry which is preliminary data.</text>
</comment>
<dbReference type="InterPro" id="IPR029068">
    <property type="entry name" value="Glyas_Bleomycin-R_OHBP_Dase"/>
</dbReference>
<dbReference type="InterPro" id="IPR051332">
    <property type="entry name" value="Fosfomycin_Res_Enzymes"/>
</dbReference>
<dbReference type="Pfam" id="PF00903">
    <property type="entry name" value="Glyoxalase"/>
    <property type="match status" value="1"/>
</dbReference>
<accession>A0A2S7UTK2</accession>
<sequence>MLTKGFNHVGLTVSDLTASSEFFIKTLGWKKVGEDTNYPAVFVSDGAMLLTLWQTSDAKTTVKFSRKNNVGLHHLAFSAASFEALDEIYHRVKGVKGVVVEFAPELAYGGPAKHMMIREPSGNRLEFMFRP</sequence>
<evidence type="ECO:0000313" key="2">
    <source>
        <dbReference type="EMBL" id="PQJ53068.1"/>
    </source>
</evidence>
<dbReference type="Gene3D" id="3.10.180.10">
    <property type="entry name" value="2,3-Dihydroxybiphenyl 1,2-Dioxygenase, domain 1"/>
    <property type="match status" value="1"/>
</dbReference>
<feature type="domain" description="VOC" evidence="1">
    <location>
        <begin position="5"/>
        <end position="130"/>
    </location>
</feature>
<dbReference type="PANTHER" id="PTHR36113:SF1">
    <property type="entry name" value="GLYOXALASE_BLEOMYCIN RESISTANCE PROTEIN_DIOXYGENASE"/>
    <property type="match status" value="1"/>
</dbReference>
<name>A0A2S7UTK2_9GAMM</name>
<dbReference type="PROSITE" id="PS51819">
    <property type="entry name" value="VOC"/>
    <property type="match status" value="1"/>
</dbReference>
<dbReference type="SUPFAM" id="SSF54593">
    <property type="entry name" value="Glyoxalase/Bleomycin resistance protein/Dihydroxybiphenyl dioxygenase"/>
    <property type="match status" value="1"/>
</dbReference>
<dbReference type="PANTHER" id="PTHR36113">
    <property type="entry name" value="LYASE, PUTATIVE-RELATED-RELATED"/>
    <property type="match status" value="1"/>
</dbReference>
<proteinExistence type="predicted"/>
<dbReference type="Proteomes" id="UP000239007">
    <property type="component" value="Unassembled WGS sequence"/>
</dbReference>
<evidence type="ECO:0000259" key="1">
    <source>
        <dbReference type="PROSITE" id="PS51819"/>
    </source>
</evidence>
<gene>
    <name evidence="2" type="ORF">BTO11_04945</name>
</gene>
<keyword evidence="3" id="KW-1185">Reference proteome</keyword>